<sequence length="791" mass="88611">MIKNYFKTAWRNILNNKFYSAINITGLTLGLTVGLLILLWVNDELSFDRFNTRAEHLYQMDAQIGTGSSKQLWAGVQGPVATYALKEVPGVKNAVRIIYNFNYSVFRYKERLLSTGENGNWYVDPSFFKVFDFKLLKGNINAPFPNDKSIIITESTAKRFFGDADPMGKALLGDNKDNYIVAGLMADPPENSSIKFDMLFSIDVRKKQYSRTDYWKSMDEDWGNYYTSTFLLLQPGTSTQAVADKLTKIHVRHQPGPDAAKVKYQMQPFTQIHLYNPDGSASGMQTVRIFLIVAVFILLIACINYVNLSTARAMLRSKEVSIRKIIGAEKKQLFAQFVIETVLFFSMALVLAFAAIEILMPLYNTVSGKQMQFNLFDAGVWKVIGLTVLATLTASSIYPALLLSSFKPISALKGKISLGVGNVAFRKILVVTQFIFSIGLIIGTIIINSQLKYIREKELGYDKSYVFSFGMRDMQKNYEGVRTELLNRPGVYGVTSSSDNIVNIGNNTGDTDWDGKDPNSLFLIHPMYIDKYYLDVFKVKMAAGKGFAGYKTDSAHFILNETAVRATGITNPVGKRFKLHDINGTIIGVVRDFHFASLKQKIEPAIFAYQPGNNWRISIRTTGKDASKAIAAAAKIWKQYNPAFPFEYKFLDDDYNNLYKTDQRSGTLFSAFAAIAILISCLGLFGLATYTAQVKIKEIGIRKVLGASVSNITAMLSKDFLILVVISLIIATPVAWFAMYKWLQDYAYRITIQWWVFAIAGVTAITIAFITMSFQAIKAALANPVKSLRSE</sequence>
<evidence type="ECO:0000256" key="1">
    <source>
        <dbReference type="ARBA" id="ARBA00004651"/>
    </source>
</evidence>
<gene>
    <name evidence="6" type="ORF">MgSA37_02673</name>
</gene>
<dbReference type="EMBL" id="AP017313">
    <property type="protein sequence ID" value="BAU54497.1"/>
    <property type="molecule type" value="Genomic_DNA"/>
</dbReference>
<dbReference type="GO" id="GO:0022857">
    <property type="term" value="F:transmembrane transporter activity"/>
    <property type="evidence" value="ECO:0007669"/>
    <property type="project" value="TreeGrafter"/>
</dbReference>
<dbReference type="InterPro" id="IPR003838">
    <property type="entry name" value="ABC3_permease_C"/>
</dbReference>
<keyword evidence="7" id="KW-1185">Reference proteome</keyword>
<evidence type="ECO:0000256" key="5">
    <source>
        <dbReference type="ARBA" id="ARBA00023136"/>
    </source>
</evidence>
<keyword evidence="4" id="KW-1133">Transmembrane helix</keyword>
<dbReference type="InterPro" id="IPR050250">
    <property type="entry name" value="Macrolide_Exporter_MacB"/>
</dbReference>
<proteinExistence type="predicted"/>
<evidence type="ECO:0000313" key="7">
    <source>
        <dbReference type="Proteomes" id="UP000218263"/>
    </source>
</evidence>
<dbReference type="RefSeq" id="WP_096352456.1">
    <property type="nucleotide sequence ID" value="NZ_AP017313.1"/>
</dbReference>
<dbReference type="AlphaFoldDB" id="A0A0X8X3J5"/>
<dbReference type="Pfam" id="PF02687">
    <property type="entry name" value="FtsX"/>
    <property type="match status" value="2"/>
</dbReference>
<evidence type="ECO:0000313" key="6">
    <source>
        <dbReference type="EMBL" id="BAU54497.1"/>
    </source>
</evidence>
<keyword evidence="5" id="KW-0472">Membrane</keyword>
<name>A0A0X8X3J5_9SPHI</name>
<keyword evidence="3" id="KW-0812">Transmembrane</keyword>
<accession>A0A0X8X3J5</accession>
<dbReference type="Proteomes" id="UP000218263">
    <property type="component" value="Chromosome"/>
</dbReference>
<keyword evidence="6" id="KW-0547">Nucleotide-binding</keyword>
<dbReference type="GO" id="GO:0005524">
    <property type="term" value="F:ATP binding"/>
    <property type="evidence" value="ECO:0007669"/>
    <property type="project" value="UniProtKB-KW"/>
</dbReference>
<evidence type="ECO:0000256" key="2">
    <source>
        <dbReference type="ARBA" id="ARBA00022475"/>
    </source>
</evidence>
<dbReference type="InterPro" id="IPR025857">
    <property type="entry name" value="MacB_PCD"/>
</dbReference>
<dbReference type="KEGG" id="mgot:MgSA37_02673"/>
<dbReference type="PANTHER" id="PTHR30572:SF18">
    <property type="entry name" value="ABC-TYPE MACROLIDE FAMILY EXPORT SYSTEM PERMEASE COMPONENT 2"/>
    <property type="match status" value="1"/>
</dbReference>
<protein>
    <submittedName>
        <fullName evidence="6">Macrolide transporter ATP-binding /permease protein</fullName>
    </submittedName>
</protein>
<reference evidence="6 7" key="1">
    <citation type="submission" date="2015-12" db="EMBL/GenBank/DDBJ databases">
        <title>Genome sequence of Mucilaginibacter gotjawali.</title>
        <authorList>
            <person name="Lee J.S."/>
            <person name="Lee K.C."/>
            <person name="Kim K.K."/>
            <person name="Lee B.W."/>
        </authorList>
    </citation>
    <scope>NUCLEOTIDE SEQUENCE [LARGE SCALE GENOMIC DNA]</scope>
    <source>
        <strain evidence="6 7">SA3-7</strain>
    </source>
</reference>
<keyword evidence="2" id="KW-1003">Cell membrane</keyword>
<organism evidence="6 7">
    <name type="scientific">Mucilaginibacter gotjawali</name>
    <dbReference type="NCBI Taxonomy" id="1550579"/>
    <lineage>
        <taxon>Bacteria</taxon>
        <taxon>Pseudomonadati</taxon>
        <taxon>Bacteroidota</taxon>
        <taxon>Sphingobacteriia</taxon>
        <taxon>Sphingobacteriales</taxon>
        <taxon>Sphingobacteriaceae</taxon>
        <taxon>Mucilaginibacter</taxon>
    </lineage>
</organism>
<keyword evidence="6" id="KW-0067">ATP-binding</keyword>
<comment type="subcellular location">
    <subcellularLocation>
        <location evidence="1">Cell membrane</location>
        <topology evidence="1">Multi-pass membrane protein</topology>
    </subcellularLocation>
</comment>
<dbReference type="OrthoDB" id="1451596at2"/>
<dbReference type="Pfam" id="PF12704">
    <property type="entry name" value="MacB_PCD"/>
    <property type="match status" value="1"/>
</dbReference>
<dbReference type="GO" id="GO:0005886">
    <property type="term" value="C:plasma membrane"/>
    <property type="evidence" value="ECO:0007669"/>
    <property type="project" value="UniProtKB-SubCell"/>
</dbReference>
<evidence type="ECO:0000256" key="3">
    <source>
        <dbReference type="ARBA" id="ARBA00022692"/>
    </source>
</evidence>
<evidence type="ECO:0000256" key="4">
    <source>
        <dbReference type="ARBA" id="ARBA00022989"/>
    </source>
</evidence>
<dbReference type="PANTHER" id="PTHR30572">
    <property type="entry name" value="MEMBRANE COMPONENT OF TRANSPORTER-RELATED"/>
    <property type="match status" value="1"/>
</dbReference>